<gene>
    <name evidence="1" type="ORF">NDES1114_LOCUS4232</name>
</gene>
<dbReference type="AlphaFoldDB" id="A0A7S1L661"/>
<dbReference type="EMBL" id="HBGF01006208">
    <property type="protein sequence ID" value="CAD9095498.1"/>
    <property type="molecule type" value="Transcribed_RNA"/>
</dbReference>
<accession>A0A7S1L661</accession>
<protein>
    <submittedName>
        <fullName evidence="1">Uncharacterized protein</fullName>
    </submittedName>
</protein>
<evidence type="ECO:0000313" key="1">
    <source>
        <dbReference type="EMBL" id="CAD9095498.1"/>
    </source>
</evidence>
<sequence>MAESASRVNYAVAQIEIDVNELQLVGLLFMGLAESQHTGGLRAPLPNAVGRIFHALSGNFSSCGRASATWQTDNEGSRVQVWRTEKPSIVRSVDLGCRPVVALRWFDARVDHERKQALRFLPPDATCRFFSGAACATWLLVTTGSEPPFESQVIMVDFLFGGQPTVLKINIQ</sequence>
<reference evidence="1" key="1">
    <citation type="submission" date="2021-01" db="EMBL/GenBank/DDBJ databases">
        <authorList>
            <person name="Corre E."/>
            <person name="Pelletier E."/>
            <person name="Niang G."/>
            <person name="Scheremetjew M."/>
            <person name="Finn R."/>
            <person name="Kale V."/>
            <person name="Holt S."/>
            <person name="Cochrane G."/>
            <person name="Meng A."/>
            <person name="Brown T."/>
            <person name="Cohen L."/>
        </authorList>
    </citation>
    <scope>NUCLEOTIDE SEQUENCE</scope>
    <source>
        <strain evidence="1">CCAP 1951/1</strain>
    </source>
</reference>
<proteinExistence type="predicted"/>
<organism evidence="1">
    <name type="scientific">Neobodo designis</name>
    <name type="common">Flagellated protozoan</name>
    <name type="synonym">Bodo designis</name>
    <dbReference type="NCBI Taxonomy" id="312471"/>
    <lineage>
        <taxon>Eukaryota</taxon>
        <taxon>Discoba</taxon>
        <taxon>Euglenozoa</taxon>
        <taxon>Kinetoplastea</taxon>
        <taxon>Metakinetoplastina</taxon>
        <taxon>Neobodonida</taxon>
        <taxon>Neobodo</taxon>
    </lineage>
</organism>
<name>A0A7S1L661_NEODS</name>